<gene>
    <name evidence="5" type="ORF">FNK824_LOCUS5164</name>
    <name evidence="4" type="ORF">JXQ802_LOCUS24245</name>
    <name evidence="2" type="ORF">PYM288_LOCUS10057</name>
    <name evidence="3" type="ORF">SEV965_LOCUS18271</name>
</gene>
<dbReference type="EMBL" id="CAJOBE010000403">
    <property type="protein sequence ID" value="CAF3635754.1"/>
    <property type="molecule type" value="Genomic_DNA"/>
</dbReference>
<dbReference type="EMBL" id="CAJNOU010001082">
    <property type="protein sequence ID" value="CAF1147599.1"/>
    <property type="molecule type" value="Genomic_DNA"/>
</dbReference>
<dbReference type="InterPro" id="IPR004331">
    <property type="entry name" value="SPX_dom"/>
</dbReference>
<dbReference type="AlphaFoldDB" id="A0A814SFL3"/>
<dbReference type="Pfam" id="PF03105">
    <property type="entry name" value="SPX"/>
    <property type="match status" value="1"/>
</dbReference>
<dbReference type="Proteomes" id="UP000663870">
    <property type="component" value="Unassembled WGS sequence"/>
</dbReference>
<sequence length="223" mass="26692">MGRDLFGIKFGAHLATHLTPEWRSQYLQYEAMVAILYAAVDRSPSHAETTRNRYFSRIDERFFAYCNKELHKINVFFGEKLSESIRRFEQLHTELNYFKKSLTINESEQIIIRRRRQRYRKILRSNYNHIDDLKLAFSELYLLLVLLQNYQTLNYMGFKKILTKHDKLFHKINGIEWFKTNIDSSPFVSNQQVSNLIDEVEILVTDHLENGNRNIYPRTTMSQ</sequence>
<dbReference type="GO" id="GO:0005794">
    <property type="term" value="C:Golgi apparatus"/>
    <property type="evidence" value="ECO:0007669"/>
    <property type="project" value="TreeGrafter"/>
</dbReference>
<organism evidence="3 7">
    <name type="scientific">Rotaria sordida</name>
    <dbReference type="NCBI Taxonomy" id="392033"/>
    <lineage>
        <taxon>Eukaryota</taxon>
        <taxon>Metazoa</taxon>
        <taxon>Spiralia</taxon>
        <taxon>Gnathifera</taxon>
        <taxon>Rotifera</taxon>
        <taxon>Eurotatoria</taxon>
        <taxon>Bdelloidea</taxon>
        <taxon>Philodinida</taxon>
        <taxon>Philodinidae</taxon>
        <taxon>Rotaria</taxon>
    </lineage>
</organism>
<keyword evidence="6" id="KW-1185">Reference proteome</keyword>
<dbReference type="PANTHER" id="PTHR10783">
    <property type="entry name" value="XENOTROPIC AND POLYTROPIC RETROVIRUS RECEPTOR 1-RELATED"/>
    <property type="match status" value="1"/>
</dbReference>
<dbReference type="Proteomes" id="UP000663874">
    <property type="component" value="Unassembled WGS sequence"/>
</dbReference>
<name>A0A814SFL3_9BILA</name>
<dbReference type="GO" id="GO:0016036">
    <property type="term" value="P:cellular response to phosphate starvation"/>
    <property type="evidence" value="ECO:0007669"/>
    <property type="project" value="TreeGrafter"/>
</dbReference>
<evidence type="ECO:0000313" key="2">
    <source>
        <dbReference type="EMBL" id="CAF0911768.1"/>
    </source>
</evidence>
<dbReference type="Proteomes" id="UP000663889">
    <property type="component" value="Unassembled WGS sequence"/>
</dbReference>
<evidence type="ECO:0000313" key="4">
    <source>
        <dbReference type="EMBL" id="CAF1197830.1"/>
    </source>
</evidence>
<comment type="caution">
    <text evidence="3">The sequence shown here is derived from an EMBL/GenBank/DDBJ whole genome shotgun (WGS) entry which is preliminary data.</text>
</comment>
<proteinExistence type="predicted"/>
<feature type="domain" description="SPX" evidence="1">
    <location>
        <begin position="8"/>
        <end position="179"/>
    </location>
</feature>
<evidence type="ECO:0000313" key="7">
    <source>
        <dbReference type="Proteomes" id="UP000663889"/>
    </source>
</evidence>
<evidence type="ECO:0000259" key="1">
    <source>
        <dbReference type="PROSITE" id="PS51382"/>
    </source>
</evidence>
<dbReference type="GO" id="GO:0005886">
    <property type="term" value="C:plasma membrane"/>
    <property type="evidence" value="ECO:0007669"/>
    <property type="project" value="TreeGrafter"/>
</dbReference>
<protein>
    <recommendedName>
        <fullName evidence="1">SPX domain-containing protein</fullName>
    </recommendedName>
</protein>
<dbReference type="EMBL" id="CAJNOL010000782">
    <property type="protein sequence ID" value="CAF1197830.1"/>
    <property type="molecule type" value="Genomic_DNA"/>
</dbReference>
<dbReference type="Proteomes" id="UP000663854">
    <property type="component" value="Unassembled WGS sequence"/>
</dbReference>
<evidence type="ECO:0000313" key="5">
    <source>
        <dbReference type="EMBL" id="CAF3635754.1"/>
    </source>
</evidence>
<evidence type="ECO:0000313" key="3">
    <source>
        <dbReference type="EMBL" id="CAF1147599.1"/>
    </source>
</evidence>
<dbReference type="PANTHER" id="PTHR10783:SF103">
    <property type="entry name" value="SOLUTE CARRIER FAMILY 53 MEMBER 1"/>
    <property type="match status" value="1"/>
</dbReference>
<dbReference type="PROSITE" id="PS51382">
    <property type="entry name" value="SPX"/>
    <property type="match status" value="1"/>
</dbReference>
<dbReference type="EMBL" id="CAJNOH010000154">
    <property type="protein sequence ID" value="CAF0911768.1"/>
    <property type="molecule type" value="Genomic_DNA"/>
</dbReference>
<dbReference type="GO" id="GO:0000822">
    <property type="term" value="F:inositol hexakisphosphate binding"/>
    <property type="evidence" value="ECO:0007669"/>
    <property type="project" value="TreeGrafter"/>
</dbReference>
<dbReference type="GO" id="GO:0006817">
    <property type="term" value="P:phosphate ion transport"/>
    <property type="evidence" value="ECO:0007669"/>
    <property type="project" value="TreeGrafter"/>
</dbReference>
<reference evidence="3" key="1">
    <citation type="submission" date="2021-02" db="EMBL/GenBank/DDBJ databases">
        <authorList>
            <person name="Nowell W R."/>
        </authorList>
    </citation>
    <scope>NUCLEOTIDE SEQUENCE</scope>
</reference>
<evidence type="ECO:0000313" key="6">
    <source>
        <dbReference type="Proteomes" id="UP000663870"/>
    </source>
</evidence>
<accession>A0A814SFL3</accession>